<dbReference type="Gene3D" id="3.90.550.10">
    <property type="entry name" value="Spore Coat Polysaccharide Biosynthesis Protein SpsA, Chain A"/>
    <property type="match status" value="1"/>
</dbReference>
<dbReference type="PANTHER" id="PTHR22916:SF51">
    <property type="entry name" value="GLYCOSYLTRANSFERASE EPSH-RELATED"/>
    <property type="match status" value="1"/>
</dbReference>
<dbReference type="Proteomes" id="UP000036458">
    <property type="component" value="Chromosome"/>
</dbReference>
<sequence length="338" mass="39578">MKISIVVPVYKTEIYLRRCIESLINQTIVEKEIILVNDASPDNSLEILLEYKNNYPDLITVIDLPENRCLGGARNAGIKASTGKFIGFVDSDDFVHKEMYEALVNKALLEDADIVDCDALVLNENGKEISVEISNTKEQVGLLDKAKRKSLILNTGRVFTKVFRRELFFSNNLFFQEKVLFDENNLIPILLVFAKKIEKVDYPYYNYVLSSNSTCRGKVEKYSPEDRYFNERLLSTSFVKQRFIDNGLYSEFQEEVDFVVFKLYLSTLYGTYERYKVLPYHRLKELKKVKDVLSNLHNNSYYKNLDWKSLIWFRINSIHPKMFSMLYSLNKKINDTIR</sequence>
<dbReference type="EMBL" id="CP010777">
    <property type="protein sequence ID" value="AKQ44781.1"/>
    <property type="molecule type" value="Genomic_DNA"/>
</dbReference>
<accession>A0A0H4W2V9</accession>
<keyword evidence="2" id="KW-0808">Transferase</keyword>
<reference evidence="4 5" key="1">
    <citation type="submission" date="2015-01" db="EMBL/GenBank/DDBJ databases">
        <title>Rufibacter sp./DG31D/ whole genome sequencing.</title>
        <authorList>
            <person name="Kim M.K."/>
            <person name="Srinivasan S."/>
            <person name="Lee J.-J."/>
        </authorList>
    </citation>
    <scope>NUCLEOTIDE SEQUENCE [LARGE SCALE GENOMIC DNA]</scope>
    <source>
        <strain evidence="4 5">DG31D</strain>
    </source>
</reference>
<evidence type="ECO:0000313" key="5">
    <source>
        <dbReference type="Proteomes" id="UP000036458"/>
    </source>
</evidence>
<dbReference type="KEGG" id="ruf:TH63_02715"/>
<dbReference type="STRING" id="1379910.TH63_02715"/>
<protein>
    <recommendedName>
        <fullName evidence="3">Glycosyltransferase 2-like domain-containing protein</fullName>
    </recommendedName>
</protein>
<evidence type="ECO:0000256" key="2">
    <source>
        <dbReference type="ARBA" id="ARBA00022679"/>
    </source>
</evidence>
<evidence type="ECO:0000313" key="4">
    <source>
        <dbReference type="EMBL" id="AKQ44781.1"/>
    </source>
</evidence>
<dbReference type="PANTHER" id="PTHR22916">
    <property type="entry name" value="GLYCOSYLTRANSFERASE"/>
    <property type="match status" value="1"/>
</dbReference>
<proteinExistence type="predicted"/>
<dbReference type="CDD" id="cd00761">
    <property type="entry name" value="Glyco_tranf_GTA_type"/>
    <property type="match status" value="1"/>
</dbReference>
<dbReference type="AlphaFoldDB" id="A0A0H4W2V9"/>
<evidence type="ECO:0000259" key="3">
    <source>
        <dbReference type="Pfam" id="PF00535"/>
    </source>
</evidence>
<dbReference type="RefSeq" id="WP_048919577.1">
    <property type="nucleotide sequence ID" value="NZ_CP010777.1"/>
</dbReference>
<keyword evidence="5" id="KW-1185">Reference proteome</keyword>
<dbReference type="Pfam" id="PF00535">
    <property type="entry name" value="Glycos_transf_2"/>
    <property type="match status" value="1"/>
</dbReference>
<organism evidence="4 5">
    <name type="scientific">Rufibacter radiotolerans</name>
    <dbReference type="NCBI Taxonomy" id="1379910"/>
    <lineage>
        <taxon>Bacteria</taxon>
        <taxon>Pseudomonadati</taxon>
        <taxon>Bacteroidota</taxon>
        <taxon>Cytophagia</taxon>
        <taxon>Cytophagales</taxon>
        <taxon>Hymenobacteraceae</taxon>
        <taxon>Rufibacter</taxon>
    </lineage>
</organism>
<feature type="domain" description="Glycosyltransferase 2-like" evidence="3">
    <location>
        <begin position="4"/>
        <end position="165"/>
    </location>
</feature>
<keyword evidence="1" id="KW-0328">Glycosyltransferase</keyword>
<gene>
    <name evidence="4" type="ORF">TH63_02715</name>
</gene>
<dbReference type="InterPro" id="IPR029044">
    <property type="entry name" value="Nucleotide-diphossugar_trans"/>
</dbReference>
<dbReference type="SUPFAM" id="SSF53448">
    <property type="entry name" value="Nucleotide-diphospho-sugar transferases"/>
    <property type="match status" value="1"/>
</dbReference>
<dbReference type="PATRIC" id="fig|1379910.4.peg.585"/>
<dbReference type="OrthoDB" id="9788101at2"/>
<evidence type="ECO:0000256" key="1">
    <source>
        <dbReference type="ARBA" id="ARBA00022676"/>
    </source>
</evidence>
<name>A0A0H4W2V9_9BACT</name>
<dbReference type="InterPro" id="IPR001173">
    <property type="entry name" value="Glyco_trans_2-like"/>
</dbReference>
<dbReference type="GO" id="GO:0016758">
    <property type="term" value="F:hexosyltransferase activity"/>
    <property type="evidence" value="ECO:0007669"/>
    <property type="project" value="UniProtKB-ARBA"/>
</dbReference>